<evidence type="ECO:0000313" key="2">
    <source>
        <dbReference type="Proteomes" id="UP001139450"/>
    </source>
</evidence>
<dbReference type="AlphaFoldDB" id="A0A9X1X622"/>
<name>A0A9X1X622_9SPHI</name>
<dbReference type="EMBL" id="JALJEJ010000012">
    <property type="protein sequence ID" value="MCJ8211797.1"/>
    <property type="molecule type" value="Genomic_DNA"/>
</dbReference>
<reference evidence="1" key="1">
    <citation type="submission" date="2022-04" db="EMBL/GenBank/DDBJ databases">
        <title>Mucilaginibacter sp. RS28 isolated from freshwater.</title>
        <authorList>
            <person name="Ko S.-R."/>
        </authorList>
    </citation>
    <scope>NUCLEOTIDE SEQUENCE</scope>
    <source>
        <strain evidence="1">RS28</strain>
    </source>
</reference>
<protein>
    <submittedName>
        <fullName evidence="1">Uncharacterized protein</fullName>
    </submittedName>
</protein>
<sequence length="56" mass="6329">MITGLIILLIGFLVSRAYEQPLVPSCDICETGIRGFDLYRDVLKKLIPVIIFNFSL</sequence>
<comment type="caution">
    <text evidence="1">The sequence shown here is derived from an EMBL/GenBank/DDBJ whole genome shotgun (WGS) entry which is preliminary data.</text>
</comment>
<evidence type="ECO:0000313" key="1">
    <source>
        <dbReference type="EMBL" id="MCJ8211797.1"/>
    </source>
</evidence>
<gene>
    <name evidence="1" type="ORF">MUY27_18910</name>
</gene>
<organism evidence="1 2">
    <name type="scientific">Mucilaginibacter straminoryzae</name>
    <dbReference type="NCBI Taxonomy" id="2932774"/>
    <lineage>
        <taxon>Bacteria</taxon>
        <taxon>Pseudomonadati</taxon>
        <taxon>Bacteroidota</taxon>
        <taxon>Sphingobacteriia</taxon>
        <taxon>Sphingobacteriales</taxon>
        <taxon>Sphingobacteriaceae</taxon>
        <taxon>Mucilaginibacter</taxon>
    </lineage>
</organism>
<proteinExistence type="predicted"/>
<dbReference type="RefSeq" id="WP_245132739.1">
    <property type="nucleotide sequence ID" value="NZ_JALJEJ010000012.1"/>
</dbReference>
<keyword evidence="2" id="KW-1185">Reference proteome</keyword>
<accession>A0A9X1X622</accession>
<dbReference type="Proteomes" id="UP001139450">
    <property type="component" value="Unassembled WGS sequence"/>
</dbReference>